<keyword evidence="2" id="KW-0732">Signal</keyword>
<dbReference type="EMBL" id="OFSM01000019">
    <property type="protein sequence ID" value="SOY30817.1"/>
    <property type="molecule type" value="Genomic_DNA"/>
</dbReference>
<evidence type="ECO:0000313" key="4">
    <source>
        <dbReference type="Proteomes" id="UP000236311"/>
    </source>
</evidence>
<keyword evidence="4" id="KW-1185">Reference proteome</keyword>
<accession>A0A2K4ZK07</accession>
<proteinExistence type="predicted"/>
<dbReference type="Proteomes" id="UP000236311">
    <property type="component" value="Unassembled WGS sequence"/>
</dbReference>
<evidence type="ECO:0000313" key="3">
    <source>
        <dbReference type="EMBL" id="SOY30817.1"/>
    </source>
</evidence>
<name>A0A2K4ZK07_9FIRM</name>
<dbReference type="AlphaFoldDB" id="A0A2K4ZK07"/>
<feature type="signal peptide" evidence="2">
    <location>
        <begin position="1"/>
        <end position="25"/>
    </location>
</feature>
<protein>
    <submittedName>
        <fullName evidence="3">Uncharacterized protein</fullName>
    </submittedName>
</protein>
<dbReference type="RefSeq" id="WP_103240827.1">
    <property type="nucleotide sequence ID" value="NZ_JANJZD010000019.1"/>
</dbReference>
<sequence>MKKNTLKTMLLASVLGIAIFSTVLPMSTPEPIPAPADELPGETEPLVDENDIRPLSDLEEQELKQELK</sequence>
<organism evidence="3 4">
    <name type="scientific">Acetatifactor muris</name>
    <dbReference type="NCBI Taxonomy" id="879566"/>
    <lineage>
        <taxon>Bacteria</taxon>
        <taxon>Bacillati</taxon>
        <taxon>Bacillota</taxon>
        <taxon>Clostridia</taxon>
        <taxon>Lachnospirales</taxon>
        <taxon>Lachnospiraceae</taxon>
        <taxon>Acetatifactor</taxon>
    </lineage>
</organism>
<feature type="chain" id="PRO_5039345169" evidence="2">
    <location>
        <begin position="26"/>
        <end position="68"/>
    </location>
</feature>
<evidence type="ECO:0000256" key="2">
    <source>
        <dbReference type="SAM" id="SignalP"/>
    </source>
</evidence>
<gene>
    <name evidence="3" type="ORF">AMURIS_03548</name>
</gene>
<reference evidence="3 4" key="1">
    <citation type="submission" date="2018-01" db="EMBL/GenBank/DDBJ databases">
        <authorList>
            <person name="Gaut B.S."/>
            <person name="Morton B.R."/>
            <person name="Clegg M.T."/>
            <person name="Duvall M.R."/>
        </authorList>
    </citation>
    <scope>NUCLEOTIDE SEQUENCE [LARGE SCALE GENOMIC DNA]</scope>
    <source>
        <strain evidence="3">GP69</strain>
    </source>
</reference>
<evidence type="ECO:0000256" key="1">
    <source>
        <dbReference type="SAM" id="MobiDB-lite"/>
    </source>
</evidence>
<feature type="region of interest" description="Disordered" evidence="1">
    <location>
        <begin position="26"/>
        <end position="68"/>
    </location>
</feature>
<feature type="compositionally biased region" description="Basic and acidic residues" evidence="1">
    <location>
        <begin position="50"/>
        <end position="68"/>
    </location>
</feature>
<feature type="compositionally biased region" description="Acidic residues" evidence="1">
    <location>
        <begin position="39"/>
        <end position="49"/>
    </location>
</feature>